<accession>A0ABV3PNJ8</accession>
<dbReference type="SUPFAM" id="SSF161098">
    <property type="entry name" value="MetI-like"/>
    <property type="match status" value="1"/>
</dbReference>
<feature type="transmembrane region" description="Helical" evidence="8">
    <location>
        <begin position="12"/>
        <end position="36"/>
    </location>
</feature>
<keyword evidence="7 8" id="KW-0472">Membrane</keyword>
<keyword evidence="2 8" id="KW-0813">Transport</keyword>
<dbReference type="PROSITE" id="PS50928">
    <property type="entry name" value="ABC_TM1"/>
    <property type="match status" value="1"/>
</dbReference>
<comment type="caution">
    <text evidence="10">The sequence shown here is derived from an EMBL/GenBank/DDBJ whole genome shotgun (WGS) entry which is preliminary data.</text>
</comment>
<evidence type="ECO:0000256" key="2">
    <source>
        <dbReference type="ARBA" id="ARBA00022448"/>
    </source>
</evidence>
<comment type="subcellular location">
    <subcellularLocation>
        <location evidence="1">Cell inner membrane</location>
        <topology evidence="1">Multi-pass membrane protein</topology>
    </subcellularLocation>
    <subcellularLocation>
        <location evidence="8">Cell membrane</location>
        <topology evidence="8">Multi-pass membrane protein</topology>
    </subcellularLocation>
</comment>
<organism evidence="10 11">
    <name type="scientific">Labrys neptuniae</name>
    <dbReference type="NCBI Taxonomy" id="376174"/>
    <lineage>
        <taxon>Bacteria</taxon>
        <taxon>Pseudomonadati</taxon>
        <taxon>Pseudomonadota</taxon>
        <taxon>Alphaproteobacteria</taxon>
        <taxon>Hyphomicrobiales</taxon>
        <taxon>Xanthobacteraceae</taxon>
        <taxon>Labrys</taxon>
    </lineage>
</organism>
<keyword evidence="6 8" id="KW-1133">Transmembrane helix</keyword>
<evidence type="ECO:0000256" key="6">
    <source>
        <dbReference type="ARBA" id="ARBA00022989"/>
    </source>
</evidence>
<dbReference type="RefSeq" id="WP_311936900.1">
    <property type="nucleotide sequence ID" value="NZ_JAVSCS010000015.1"/>
</dbReference>
<evidence type="ECO:0000313" key="11">
    <source>
        <dbReference type="Proteomes" id="UP001555786"/>
    </source>
</evidence>
<feature type="transmembrane region" description="Helical" evidence="8">
    <location>
        <begin position="67"/>
        <end position="88"/>
    </location>
</feature>
<dbReference type="CDD" id="cd06261">
    <property type="entry name" value="TM_PBP2"/>
    <property type="match status" value="1"/>
</dbReference>
<keyword evidence="3" id="KW-1003">Cell membrane</keyword>
<feature type="domain" description="ABC transmembrane type-1" evidence="9">
    <location>
        <begin position="65"/>
        <end position="256"/>
    </location>
</feature>
<evidence type="ECO:0000256" key="4">
    <source>
        <dbReference type="ARBA" id="ARBA00022519"/>
    </source>
</evidence>
<dbReference type="EMBL" id="JBFNQD010000005">
    <property type="protein sequence ID" value="MEW9307216.1"/>
    <property type="molecule type" value="Genomic_DNA"/>
</dbReference>
<keyword evidence="4" id="KW-0997">Cell inner membrane</keyword>
<protein>
    <submittedName>
        <fullName evidence="10">ABC transporter permease subunit</fullName>
    </submittedName>
</protein>
<proteinExistence type="inferred from homology"/>
<keyword evidence="5 8" id="KW-0812">Transmembrane</keyword>
<keyword evidence="11" id="KW-1185">Reference proteome</keyword>
<dbReference type="PANTHER" id="PTHR43357:SF4">
    <property type="entry name" value="INNER MEMBRANE ABC TRANSPORTER PERMEASE PROTEIN YDCV"/>
    <property type="match status" value="1"/>
</dbReference>
<comment type="similarity">
    <text evidence="8">Belongs to the binding-protein-dependent transport system permease family.</text>
</comment>
<dbReference type="Pfam" id="PF00528">
    <property type="entry name" value="BPD_transp_1"/>
    <property type="match status" value="1"/>
</dbReference>
<dbReference type="InterPro" id="IPR000515">
    <property type="entry name" value="MetI-like"/>
</dbReference>
<evidence type="ECO:0000256" key="7">
    <source>
        <dbReference type="ARBA" id="ARBA00023136"/>
    </source>
</evidence>
<feature type="transmembrane region" description="Helical" evidence="8">
    <location>
        <begin position="136"/>
        <end position="154"/>
    </location>
</feature>
<feature type="transmembrane region" description="Helical" evidence="8">
    <location>
        <begin position="234"/>
        <end position="255"/>
    </location>
</feature>
<evidence type="ECO:0000256" key="5">
    <source>
        <dbReference type="ARBA" id="ARBA00022692"/>
    </source>
</evidence>
<evidence type="ECO:0000256" key="8">
    <source>
        <dbReference type="RuleBase" id="RU363032"/>
    </source>
</evidence>
<dbReference type="Gene3D" id="1.10.3720.10">
    <property type="entry name" value="MetI-like"/>
    <property type="match status" value="1"/>
</dbReference>
<evidence type="ECO:0000256" key="1">
    <source>
        <dbReference type="ARBA" id="ARBA00004429"/>
    </source>
</evidence>
<dbReference type="PANTHER" id="PTHR43357">
    <property type="entry name" value="INNER MEMBRANE ABC TRANSPORTER PERMEASE PROTEIN YDCV"/>
    <property type="match status" value="1"/>
</dbReference>
<reference evidence="10 11" key="1">
    <citation type="submission" date="2024-07" db="EMBL/GenBank/DDBJ databases">
        <title>Description of Labrys sedimenti sp. nov., isolated from a diclofenac-degrading enrichment culture.</title>
        <authorList>
            <person name="Tancsics A."/>
            <person name="Csepanyi A."/>
        </authorList>
    </citation>
    <scope>NUCLEOTIDE SEQUENCE [LARGE SCALE GENOMIC DNA]</scope>
    <source>
        <strain evidence="10 11">LMG 23578</strain>
    </source>
</reference>
<evidence type="ECO:0000313" key="10">
    <source>
        <dbReference type="EMBL" id="MEW9307216.1"/>
    </source>
</evidence>
<dbReference type="Proteomes" id="UP001555786">
    <property type="component" value="Unassembled WGS sequence"/>
</dbReference>
<evidence type="ECO:0000256" key="3">
    <source>
        <dbReference type="ARBA" id="ARBA00022475"/>
    </source>
</evidence>
<name>A0ABV3PNJ8_9HYPH</name>
<feature type="transmembrane region" description="Helical" evidence="8">
    <location>
        <begin position="188"/>
        <end position="214"/>
    </location>
</feature>
<evidence type="ECO:0000259" key="9">
    <source>
        <dbReference type="PROSITE" id="PS50928"/>
    </source>
</evidence>
<dbReference type="InterPro" id="IPR035906">
    <property type="entry name" value="MetI-like_sf"/>
</dbReference>
<sequence length="265" mass="28536">MLVWSKAERGAVWAAVVPLFLLVYGLPIGVIVLASFSGQWNDILPSHLTTQHYADAFRTASFASLKASILTGIIASLAALVCGTWAALALRRFKPLPKRVLDLFFFVPSAVPSVSIGLGLLVAFSQPPFLLNGTRLIVLIAHFMLIAAFTYGTVTAGLARLPIDCEQVAESLGARPFYRLRRVTLPLLTPYLIAAFSLSFALSMGELGATVMVYPPGWVTLPVRIFSLSDRGAIFDAATLTTILGAATLIVLITLTRISSRVMSR</sequence>
<feature type="transmembrane region" description="Helical" evidence="8">
    <location>
        <begin position="100"/>
        <end position="124"/>
    </location>
</feature>
<gene>
    <name evidence="10" type="ORF">ABXS05_16810</name>
</gene>